<proteinExistence type="predicted"/>
<dbReference type="Proteomes" id="UP000053989">
    <property type="component" value="Unassembled WGS sequence"/>
</dbReference>
<protein>
    <submittedName>
        <fullName evidence="1">Uncharacterized protein</fullName>
    </submittedName>
</protein>
<accession>A0A0C3D6A4</accession>
<reference evidence="2" key="2">
    <citation type="submission" date="2015-01" db="EMBL/GenBank/DDBJ databases">
        <title>Evolutionary Origins and Diversification of the Mycorrhizal Mutualists.</title>
        <authorList>
            <consortium name="DOE Joint Genome Institute"/>
            <consortium name="Mycorrhizal Genomics Consortium"/>
            <person name="Kohler A."/>
            <person name="Kuo A."/>
            <person name="Nagy L.G."/>
            <person name="Floudas D."/>
            <person name="Copeland A."/>
            <person name="Barry K.W."/>
            <person name="Cichocki N."/>
            <person name="Veneault-Fourrey C."/>
            <person name="LaButti K."/>
            <person name="Lindquist E.A."/>
            <person name="Lipzen A."/>
            <person name="Lundell T."/>
            <person name="Morin E."/>
            <person name="Murat C."/>
            <person name="Riley R."/>
            <person name="Ohm R."/>
            <person name="Sun H."/>
            <person name="Tunlid A."/>
            <person name="Henrissat B."/>
            <person name="Grigoriev I.V."/>
            <person name="Hibbett D.S."/>
            <person name="Martin F."/>
        </authorList>
    </citation>
    <scope>NUCLEOTIDE SEQUENCE [LARGE SCALE GENOMIC DNA]</scope>
    <source>
        <strain evidence="2">Foug A</strain>
    </source>
</reference>
<dbReference type="EMBL" id="KN822119">
    <property type="protein sequence ID" value="KIM56305.1"/>
    <property type="molecule type" value="Genomic_DNA"/>
</dbReference>
<reference evidence="1 2" key="1">
    <citation type="submission" date="2014-04" db="EMBL/GenBank/DDBJ databases">
        <authorList>
            <consortium name="DOE Joint Genome Institute"/>
            <person name="Kuo A."/>
            <person name="Kohler A."/>
            <person name="Nagy L.G."/>
            <person name="Floudas D."/>
            <person name="Copeland A."/>
            <person name="Barry K.W."/>
            <person name="Cichocki N."/>
            <person name="Veneault-Fourrey C."/>
            <person name="LaButti K."/>
            <person name="Lindquist E.A."/>
            <person name="Lipzen A."/>
            <person name="Lundell T."/>
            <person name="Morin E."/>
            <person name="Murat C."/>
            <person name="Sun H."/>
            <person name="Tunlid A."/>
            <person name="Henrissat B."/>
            <person name="Grigoriev I.V."/>
            <person name="Hibbett D.S."/>
            <person name="Martin F."/>
            <person name="Nordberg H.P."/>
            <person name="Cantor M.N."/>
            <person name="Hua S.X."/>
        </authorList>
    </citation>
    <scope>NUCLEOTIDE SEQUENCE [LARGE SCALE GENOMIC DNA]</scope>
    <source>
        <strain evidence="1 2">Foug A</strain>
    </source>
</reference>
<dbReference type="HOGENOM" id="CLU_1907911_0_0_1"/>
<dbReference type="InParanoid" id="A0A0C3D6A4"/>
<sequence length="133" mass="14968">MLFGECCSQWIISSTKRFHRQKFLHGLCTAPAVKKIGQESRCSQGIQSPQSETSGSQMNFVAESRERLSVASNTFTTTLIFLREGTLSWYTDSRSKGERLSLATLRKILKSMLFEERNITSASGRPERRATGI</sequence>
<keyword evidence="2" id="KW-1185">Reference proteome</keyword>
<dbReference type="AlphaFoldDB" id="A0A0C3D6A4"/>
<evidence type="ECO:0000313" key="1">
    <source>
        <dbReference type="EMBL" id="KIM56305.1"/>
    </source>
</evidence>
<gene>
    <name evidence="1" type="ORF">SCLCIDRAFT_247813</name>
</gene>
<evidence type="ECO:0000313" key="2">
    <source>
        <dbReference type="Proteomes" id="UP000053989"/>
    </source>
</evidence>
<name>A0A0C3D6A4_9AGAM</name>
<organism evidence="1 2">
    <name type="scientific">Scleroderma citrinum Foug A</name>
    <dbReference type="NCBI Taxonomy" id="1036808"/>
    <lineage>
        <taxon>Eukaryota</taxon>
        <taxon>Fungi</taxon>
        <taxon>Dikarya</taxon>
        <taxon>Basidiomycota</taxon>
        <taxon>Agaricomycotina</taxon>
        <taxon>Agaricomycetes</taxon>
        <taxon>Agaricomycetidae</taxon>
        <taxon>Boletales</taxon>
        <taxon>Sclerodermatineae</taxon>
        <taxon>Sclerodermataceae</taxon>
        <taxon>Scleroderma</taxon>
    </lineage>
</organism>